<accession>A0A1L7AMA8</accession>
<dbReference type="Proteomes" id="UP000185494">
    <property type="component" value="Chromosome 2"/>
</dbReference>
<dbReference type="EMBL" id="CP015584">
    <property type="protein sequence ID" value="APT59879.1"/>
    <property type="molecule type" value="Genomic_DNA"/>
</dbReference>
<name>A0A1L7AMA8_9PROT</name>
<proteinExistence type="predicted"/>
<dbReference type="PANTHER" id="PTHR33608">
    <property type="entry name" value="BLL2464 PROTEIN"/>
    <property type="match status" value="1"/>
</dbReference>
<gene>
    <name evidence="2" type="ORF">RGI145_21485</name>
</gene>
<protein>
    <recommendedName>
        <fullName evidence="1">DUF58 domain-containing protein</fullName>
    </recommendedName>
</protein>
<dbReference type="RefSeq" id="WP_075800590.1">
    <property type="nucleotide sequence ID" value="NZ_CP015584.1"/>
</dbReference>
<evidence type="ECO:0000313" key="2">
    <source>
        <dbReference type="EMBL" id="APT59879.1"/>
    </source>
</evidence>
<evidence type="ECO:0000313" key="3">
    <source>
        <dbReference type="Proteomes" id="UP000185494"/>
    </source>
</evidence>
<dbReference type="PANTHER" id="PTHR33608:SF12">
    <property type="entry name" value="DUF58 DOMAIN-CONTAINING PROTEIN"/>
    <property type="match status" value="1"/>
</dbReference>
<dbReference type="AlphaFoldDB" id="A0A1L7AMA8"/>
<dbReference type="Pfam" id="PF01882">
    <property type="entry name" value="DUF58"/>
    <property type="match status" value="1"/>
</dbReference>
<dbReference type="KEGG" id="rgi:RGI145_21485"/>
<evidence type="ECO:0000259" key="1">
    <source>
        <dbReference type="Pfam" id="PF01882"/>
    </source>
</evidence>
<dbReference type="STRING" id="257708.RGI145_21485"/>
<dbReference type="InterPro" id="IPR002881">
    <property type="entry name" value="DUF58"/>
</dbReference>
<organism evidence="2 3">
    <name type="scientific">Roseomonas gilardii</name>
    <dbReference type="NCBI Taxonomy" id="257708"/>
    <lineage>
        <taxon>Bacteria</taxon>
        <taxon>Pseudomonadati</taxon>
        <taxon>Pseudomonadota</taxon>
        <taxon>Alphaproteobacteria</taxon>
        <taxon>Acetobacterales</taxon>
        <taxon>Roseomonadaceae</taxon>
        <taxon>Roseomonas</taxon>
    </lineage>
</organism>
<sequence length="320" mass="34333">MPQVVLPPEIAASLDSLIRLQHEARGFSFRSRQPVRSLLAGRRASRIRGRGLSFEELRAYRPGDDVRLMDWRATARTGRPQTRVFTEERDRPTLLVVDLSPAMFFGTARVVKSVTAAEVAALAAWRCLAAGDRVGAVLSGAEGIDELRPARSRAAVMRLLDAVVRRAAALPAAPPAPASPDALNAALERAEALAKHDALVLIVFDLLSADARTAEIAGRLARHNDVVAISISDPLERALPAAPWRGVATDGGSPAVLDPGTSGLGEAVSAGFARRIAMLRHTGHRHEIPVLPLGTELETAAQLRRLLGQAQTTRQQGEER</sequence>
<reference evidence="2 3" key="1">
    <citation type="submission" date="2016-05" db="EMBL/GenBank/DDBJ databases">
        <title>Complete Genome and Methylome Analysis of Psychrotrophic Bacterial Isolates from Antarctic Lake Untersee.</title>
        <authorList>
            <person name="Fomenkov A."/>
            <person name="Akimov V.N."/>
            <person name="Vasilyeva L.V."/>
            <person name="Andersen D."/>
            <person name="Vincze T."/>
            <person name="Roberts R.J."/>
        </authorList>
    </citation>
    <scope>NUCLEOTIDE SEQUENCE [LARGE SCALE GENOMIC DNA]</scope>
    <source>
        <strain evidence="2 3">U14-5</strain>
    </source>
</reference>
<feature type="domain" description="DUF58" evidence="1">
    <location>
        <begin position="56"/>
        <end position="242"/>
    </location>
</feature>